<reference evidence="3 4" key="1">
    <citation type="journal article" date="2024" name="Nat. Commun.">
        <title>Phylogenomics reveals the evolutionary origins of lichenization in chlorophyte algae.</title>
        <authorList>
            <person name="Puginier C."/>
            <person name="Libourel C."/>
            <person name="Otte J."/>
            <person name="Skaloud P."/>
            <person name="Haon M."/>
            <person name="Grisel S."/>
            <person name="Petersen M."/>
            <person name="Berrin J.G."/>
            <person name="Delaux P.M."/>
            <person name="Dal Grande F."/>
            <person name="Keller J."/>
        </authorList>
    </citation>
    <scope>NUCLEOTIDE SEQUENCE [LARGE SCALE GENOMIC DNA]</scope>
    <source>
        <strain evidence="3 4">SAG 216-7</strain>
    </source>
</reference>
<feature type="domain" description="VTT" evidence="2">
    <location>
        <begin position="81"/>
        <end position="216"/>
    </location>
</feature>
<keyword evidence="1" id="KW-1133">Transmembrane helix</keyword>
<dbReference type="Proteomes" id="UP001491310">
    <property type="component" value="Unassembled WGS sequence"/>
</dbReference>
<dbReference type="Pfam" id="PF09335">
    <property type="entry name" value="VTT_dom"/>
    <property type="match status" value="1"/>
</dbReference>
<keyword evidence="1" id="KW-0472">Membrane</keyword>
<evidence type="ECO:0000313" key="3">
    <source>
        <dbReference type="EMBL" id="KAK9916764.1"/>
    </source>
</evidence>
<accession>A0ABR2YXZ3</accession>
<feature type="transmembrane region" description="Helical" evidence="1">
    <location>
        <begin position="93"/>
        <end position="118"/>
    </location>
</feature>
<comment type="caution">
    <text evidence="3">The sequence shown here is derived from an EMBL/GenBank/DDBJ whole genome shotgun (WGS) entry which is preliminary data.</text>
</comment>
<evidence type="ECO:0000259" key="2">
    <source>
        <dbReference type="Pfam" id="PF09335"/>
    </source>
</evidence>
<dbReference type="EMBL" id="JALJOT010000003">
    <property type="protein sequence ID" value="KAK9916764.1"/>
    <property type="molecule type" value="Genomic_DNA"/>
</dbReference>
<organism evidence="3 4">
    <name type="scientific">Coccomyxa subellipsoidea</name>
    <dbReference type="NCBI Taxonomy" id="248742"/>
    <lineage>
        <taxon>Eukaryota</taxon>
        <taxon>Viridiplantae</taxon>
        <taxon>Chlorophyta</taxon>
        <taxon>core chlorophytes</taxon>
        <taxon>Trebouxiophyceae</taxon>
        <taxon>Trebouxiophyceae incertae sedis</taxon>
        <taxon>Coccomyxaceae</taxon>
        <taxon>Coccomyxa</taxon>
    </lineage>
</organism>
<name>A0ABR2YXZ3_9CHLO</name>
<dbReference type="PANTHER" id="PTHR46826">
    <property type="match status" value="1"/>
</dbReference>
<keyword evidence="1" id="KW-0812">Transmembrane</keyword>
<sequence length="276" mass="28687">MHAQLPSKEDLPSWPDRVAIFSAGFAAVSIAALLHPNEAHAAELLPLDLFSSFLDKVHELGPWGPALFVVTVVGCEMIPLFPTQPLALASGLLFGPVEGAACTIFAATLAASIAFTVAQGIGRKIAERIIDGEVGGESSGEKGNAAQQALARVQASVEKGGFWQQYSAVLALRMTPVVPFSASSYLLGLSSLPYQPFLMGTLSAMAVWGPLYATIGGASRAVLQNGGNLGEVLSDLQARTGQYTEKAAVIGLALGVVTLGLWSTGVLKSADSQPRQ</sequence>
<feature type="transmembrane region" description="Helical" evidence="1">
    <location>
        <begin position="60"/>
        <end position="81"/>
    </location>
</feature>
<dbReference type="InterPro" id="IPR053240">
    <property type="entry name" value="VTT_domain"/>
</dbReference>
<evidence type="ECO:0000313" key="4">
    <source>
        <dbReference type="Proteomes" id="UP001491310"/>
    </source>
</evidence>
<proteinExistence type="predicted"/>
<evidence type="ECO:0000256" key="1">
    <source>
        <dbReference type="SAM" id="Phobius"/>
    </source>
</evidence>
<keyword evidence="4" id="KW-1185">Reference proteome</keyword>
<dbReference type="InterPro" id="IPR032816">
    <property type="entry name" value="VTT_dom"/>
</dbReference>
<dbReference type="PANTHER" id="PTHR46826:SF1">
    <property type="entry name" value="TVP38_TMEM64 FAMILY MEMBRANE PROTEIN YDJX"/>
    <property type="match status" value="1"/>
</dbReference>
<feature type="transmembrane region" description="Helical" evidence="1">
    <location>
        <begin position="247"/>
        <end position="267"/>
    </location>
</feature>
<gene>
    <name evidence="3" type="ORF">WJX75_006692</name>
</gene>
<protein>
    <recommendedName>
        <fullName evidence="2">VTT domain-containing protein</fullName>
    </recommendedName>
</protein>